<evidence type="ECO:0000313" key="4">
    <source>
        <dbReference type="Proteomes" id="UP000046395"/>
    </source>
</evidence>
<dbReference type="InterPro" id="IPR005176">
    <property type="entry name" value="PONY_dom"/>
</dbReference>
<keyword evidence="1" id="KW-0833">Ubl conjugation pathway</keyword>
<dbReference type="InterPro" id="IPR042460">
    <property type="entry name" value="DCN1-like_PONY"/>
</dbReference>
<dbReference type="Pfam" id="PF03556">
    <property type="entry name" value="Cullin_binding"/>
    <property type="match status" value="1"/>
</dbReference>
<evidence type="ECO:0000256" key="2">
    <source>
        <dbReference type="RuleBase" id="RU410713"/>
    </source>
</evidence>
<dbReference type="InterPro" id="IPR014764">
    <property type="entry name" value="DCN-prot"/>
</dbReference>
<dbReference type="SUPFAM" id="SSF46934">
    <property type="entry name" value="UBA-like"/>
    <property type="match status" value="1"/>
</dbReference>
<dbReference type="GO" id="GO:2000436">
    <property type="term" value="P:positive regulation of protein neddylation"/>
    <property type="evidence" value="ECO:0007669"/>
    <property type="project" value="UniProtKB-ARBA"/>
</dbReference>
<evidence type="ECO:0000313" key="5">
    <source>
        <dbReference type="WBParaSite" id="TMUE_3000011879.1"/>
    </source>
</evidence>
<dbReference type="GO" id="GO:0031624">
    <property type="term" value="F:ubiquitin conjugating enzyme binding"/>
    <property type="evidence" value="ECO:0007669"/>
    <property type="project" value="TreeGrafter"/>
</dbReference>
<organism evidence="4 5">
    <name type="scientific">Trichuris muris</name>
    <name type="common">Mouse whipworm</name>
    <dbReference type="NCBI Taxonomy" id="70415"/>
    <lineage>
        <taxon>Eukaryota</taxon>
        <taxon>Metazoa</taxon>
        <taxon>Ecdysozoa</taxon>
        <taxon>Nematoda</taxon>
        <taxon>Enoplea</taxon>
        <taxon>Dorylaimia</taxon>
        <taxon>Trichinellida</taxon>
        <taxon>Trichuridae</taxon>
        <taxon>Trichuris</taxon>
    </lineage>
</organism>
<evidence type="ECO:0000256" key="1">
    <source>
        <dbReference type="ARBA" id="ARBA00022786"/>
    </source>
</evidence>
<dbReference type="STRING" id="70415.A0A5S6QXN9"/>
<comment type="function">
    <text evidence="2">Neddylation of cullins play an essential role in the regulation of SCF-type complexes activity.</text>
</comment>
<dbReference type="WBParaSite" id="TMUE_3000011879.1">
    <property type="protein sequence ID" value="TMUE_3000011879.1"/>
    <property type="gene ID" value="WBGene00290988"/>
</dbReference>
<dbReference type="Gene3D" id="1.10.238.200">
    <property type="entry name" value="Cullin, PONY binding domain"/>
    <property type="match status" value="1"/>
</dbReference>
<dbReference type="PROSITE" id="PS51229">
    <property type="entry name" value="DCUN1"/>
    <property type="match status" value="1"/>
</dbReference>
<dbReference type="Gene3D" id="1.10.8.10">
    <property type="entry name" value="DNA helicase RuvA subunit, C-terminal domain"/>
    <property type="match status" value="1"/>
</dbReference>
<dbReference type="GO" id="GO:0005886">
    <property type="term" value="C:plasma membrane"/>
    <property type="evidence" value="ECO:0007669"/>
    <property type="project" value="UniProtKB-ARBA"/>
</dbReference>
<name>A0A5S6QXN9_TRIMR</name>
<protein>
    <recommendedName>
        <fullName evidence="2">Defective in cullin neddylation protein</fullName>
    </recommendedName>
</protein>
<proteinExistence type="predicted"/>
<dbReference type="FunFam" id="1.10.238.10:FF:000030">
    <property type="entry name" value="DCN1-like protein"/>
    <property type="match status" value="1"/>
</dbReference>
<dbReference type="Pfam" id="PF14555">
    <property type="entry name" value="UBA_4"/>
    <property type="match status" value="1"/>
</dbReference>
<dbReference type="AlphaFoldDB" id="A0A5S6QXN9"/>
<dbReference type="InterPro" id="IPR009060">
    <property type="entry name" value="UBA-like_sf"/>
</dbReference>
<accession>A0A5S6QXN9</accession>
<dbReference type="Proteomes" id="UP000046395">
    <property type="component" value="Unassembled WGS sequence"/>
</dbReference>
<dbReference type="FunFam" id="1.10.238.200:FF:000003">
    <property type="entry name" value="DCN1-like protein 3"/>
    <property type="match status" value="1"/>
</dbReference>
<dbReference type="GO" id="GO:0000151">
    <property type="term" value="C:ubiquitin ligase complex"/>
    <property type="evidence" value="ECO:0007669"/>
    <property type="project" value="TreeGrafter"/>
</dbReference>
<sequence length="261" mass="30897">MYKLRHSQKEKVGAFMQLTQANEKVAIVCLVKNDWRLEVACDRYFSHPELYGVADRHGVDRQKVEALFEIYADPYETATVRKIGPSGVEAFLRDLRLPSDDLLVLVLAWKMRAKTQCEFTKDEFVNGLMEIRCDSLEKLRNKLEKFRSELQDEEKFRDFYQFTFLFAKSPSQKGLDVEMAIGYWRLILSGRFFHLDNWCNFLQSTRRKPITRDTWNLVLDFSKVISNDFNNYDTQGAWPTLLDEFVEYMKKSFEKQSMDLQ</sequence>
<dbReference type="Gene3D" id="1.10.238.10">
    <property type="entry name" value="EF-hand"/>
    <property type="match status" value="1"/>
</dbReference>
<feature type="domain" description="DCUN1" evidence="3">
    <location>
        <begin position="59"/>
        <end position="250"/>
    </location>
</feature>
<dbReference type="CDD" id="cd14350">
    <property type="entry name" value="UBA_DCNL"/>
    <property type="match status" value="1"/>
</dbReference>
<reference evidence="5" key="1">
    <citation type="submission" date="2019-12" db="UniProtKB">
        <authorList>
            <consortium name="WormBaseParasite"/>
        </authorList>
    </citation>
    <scope>IDENTIFICATION</scope>
</reference>
<dbReference type="PANTHER" id="PTHR12281">
    <property type="entry name" value="RP42 RELATED"/>
    <property type="match status" value="1"/>
</dbReference>
<dbReference type="GO" id="GO:0097602">
    <property type="term" value="F:cullin family protein binding"/>
    <property type="evidence" value="ECO:0007669"/>
    <property type="project" value="TreeGrafter"/>
</dbReference>
<dbReference type="GO" id="GO:0045116">
    <property type="term" value="P:protein neddylation"/>
    <property type="evidence" value="ECO:0007669"/>
    <property type="project" value="TreeGrafter"/>
</dbReference>
<dbReference type="PANTHER" id="PTHR12281:SF32">
    <property type="entry name" value="DCN1-LIKE PROTEIN"/>
    <property type="match status" value="1"/>
</dbReference>
<evidence type="ECO:0000259" key="3">
    <source>
        <dbReference type="PROSITE" id="PS51229"/>
    </source>
</evidence>
<dbReference type="GO" id="GO:0032182">
    <property type="term" value="F:ubiquitin-like protein binding"/>
    <property type="evidence" value="ECO:0007669"/>
    <property type="project" value="TreeGrafter"/>
</dbReference>
<keyword evidence="4" id="KW-1185">Reference proteome</keyword>